<feature type="domain" description="Antirepressor protein C-terminal" evidence="1">
    <location>
        <begin position="218"/>
        <end position="314"/>
    </location>
</feature>
<dbReference type="InterPro" id="IPR005039">
    <property type="entry name" value="Ant_C"/>
</dbReference>
<evidence type="ECO:0000313" key="3">
    <source>
        <dbReference type="Proteomes" id="UP000500953"/>
    </source>
</evidence>
<dbReference type="AlphaFoldDB" id="A0A6G9Z765"/>
<sequence>MPKTGECVLCQLNSVMPFYLTLWRDRGPMSPVGRCRFVTGHRHGISPEREEKSMNELMIESGMGDSAGNPFDAIKRTRPDGSEYWSARELMPLLGYATGGGSWRNCLAVIERVYASLDNMNMPRSQQVRDAEDLVPGLNGGTQRRGDFHLSRFACYLAAMNGDPRKPEIAAAQAYFAIQTRQAEITRELTREERLAQAVLESAEVIAEQKALIAAKDEKIAGDAPKVELYDEIMEADGTYSMAVVADMLGWGRNTMLKKLRDEKILSIQKNMRNVPLRKYMDHFKVVAYVKHGVDIGYTTYVRPSGVEFIRQILGTPRQLQAV</sequence>
<name>A0A6G9Z765_9NOCA</name>
<gene>
    <name evidence="2" type="ORF">F6W96_26105</name>
</gene>
<protein>
    <recommendedName>
        <fullName evidence="1">Antirepressor protein C-terminal domain-containing protein</fullName>
    </recommendedName>
</protein>
<accession>A0A6G9Z765</accession>
<evidence type="ECO:0000259" key="1">
    <source>
        <dbReference type="Pfam" id="PF03374"/>
    </source>
</evidence>
<dbReference type="Proteomes" id="UP000500953">
    <property type="component" value="Chromosome"/>
</dbReference>
<dbReference type="EMBL" id="CP046173">
    <property type="protein sequence ID" value="QIS21284.1"/>
    <property type="molecule type" value="Genomic_DNA"/>
</dbReference>
<organism evidence="2 3">
    <name type="scientific">Nocardia terpenica</name>
    <dbReference type="NCBI Taxonomy" id="455432"/>
    <lineage>
        <taxon>Bacteria</taxon>
        <taxon>Bacillati</taxon>
        <taxon>Actinomycetota</taxon>
        <taxon>Actinomycetes</taxon>
        <taxon>Mycobacteriales</taxon>
        <taxon>Nocardiaceae</taxon>
        <taxon>Nocardia</taxon>
    </lineage>
</organism>
<dbReference type="Pfam" id="PF03374">
    <property type="entry name" value="ANT"/>
    <property type="match status" value="1"/>
</dbReference>
<dbReference type="GO" id="GO:0003677">
    <property type="term" value="F:DNA binding"/>
    <property type="evidence" value="ECO:0007669"/>
    <property type="project" value="InterPro"/>
</dbReference>
<reference evidence="2 3" key="1">
    <citation type="journal article" date="2019" name="ACS Chem. Biol.">
        <title>Identification and Mobilization of a Cryptic Antibiotic Biosynthesis Gene Locus from a Human-Pathogenic Nocardia Isolate.</title>
        <authorList>
            <person name="Herisse M."/>
            <person name="Ishida K."/>
            <person name="Porter J.L."/>
            <person name="Howden B."/>
            <person name="Hertweck C."/>
            <person name="Stinear T.P."/>
            <person name="Pidot S.J."/>
        </authorList>
    </citation>
    <scope>NUCLEOTIDE SEQUENCE [LARGE SCALE GENOMIC DNA]</scope>
    <source>
        <strain evidence="2 3">AUSMDU00012715</strain>
    </source>
</reference>
<evidence type="ECO:0000313" key="2">
    <source>
        <dbReference type="EMBL" id="QIS21284.1"/>
    </source>
</evidence>
<proteinExistence type="predicted"/>